<keyword evidence="2" id="KW-1185">Reference proteome</keyword>
<organism evidence="1 2">
    <name type="scientific">Hermetia illucens</name>
    <name type="common">Black soldier fly</name>
    <dbReference type="NCBI Taxonomy" id="343691"/>
    <lineage>
        <taxon>Eukaryota</taxon>
        <taxon>Metazoa</taxon>
        <taxon>Ecdysozoa</taxon>
        <taxon>Arthropoda</taxon>
        <taxon>Hexapoda</taxon>
        <taxon>Insecta</taxon>
        <taxon>Pterygota</taxon>
        <taxon>Neoptera</taxon>
        <taxon>Endopterygota</taxon>
        <taxon>Diptera</taxon>
        <taxon>Brachycera</taxon>
        <taxon>Stratiomyomorpha</taxon>
        <taxon>Stratiomyidae</taxon>
        <taxon>Hermetiinae</taxon>
        <taxon>Hermetia</taxon>
    </lineage>
</organism>
<dbReference type="EMBL" id="LR899010">
    <property type="protein sequence ID" value="CAD7081103.1"/>
    <property type="molecule type" value="Genomic_DNA"/>
</dbReference>
<evidence type="ECO:0000313" key="1">
    <source>
        <dbReference type="EMBL" id="CAD7081103.1"/>
    </source>
</evidence>
<evidence type="ECO:0000313" key="2">
    <source>
        <dbReference type="Proteomes" id="UP000594454"/>
    </source>
</evidence>
<gene>
    <name evidence="1" type="ORF">HERILL_LOCUS4226</name>
</gene>
<dbReference type="AlphaFoldDB" id="A0A7R8UHQ2"/>
<reference evidence="1 2" key="1">
    <citation type="submission" date="2020-11" db="EMBL/GenBank/DDBJ databases">
        <authorList>
            <person name="Wallbank WR R."/>
            <person name="Pardo Diaz C."/>
            <person name="Kozak K."/>
            <person name="Martin S."/>
            <person name="Jiggins C."/>
            <person name="Moest M."/>
            <person name="Warren A I."/>
            <person name="Generalovic N T."/>
            <person name="Byers J.R.P. K."/>
            <person name="Montejo-Kovacevich G."/>
            <person name="Yen C E."/>
        </authorList>
    </citation>
    <scope>NUCLEOTIDE SEQUENCE [LARGE SCALE GENOMIC DNA]</scope>
</reference>
<name>A0A7R8UHQ2_HERIL</name>
<dbReference type="Proteomes" id="UP000594454">
    <property type="component" value="Chromosome 2"/>
</dbReference>
<proteinExistence type="predicted"/>
<accession>A0A7R8UHQ2</accession>
<sequence>MREKLFMVQIQYNLTFKYTGCRTICIQDFYIKLWDTSQQSTSLVTTLFPHTVLSAYVHLVGTRQPRLCTVEVASKDSGLSRRPGRLRTCGLSVDYGFLAAIENPTIEEIECGRRAGDAREMPDCLKETTFKML</sequence>
<protein>
    <submittedName>
        <fullName evidence="1">Uncharacterized protein</fullName>
    </submittedName>
</protein>
<dbReference type="InParanoid" id="A0A7R8UHQ2"/>